<dbReference type="OrthoDB" id="15514at2157"/>
<dbReference type="InParanoid" id="A0A0F7DBD1"/>
<protein>
    <submittedName>
        <fullName evidence="6">Mismatch repair ATPase (MutS family)</fullName>
    </submittedName>
</protein>
<reference evidence="6 7" key="1">
    <citation type="submission" date="2015-04" db="EMBL/GenBank/DDBJ databases">
        <title>The complete genome sequence of the hyperthermophilic, obligate iron-reducing archaeon Geoglobus ahangari strain 234T.</title>
        <authorList>
            <person name="Manzella M.P."/>
            <person name="Holmes D.E."/>
            <person name="Rocheleau J.M."/>
            <person name="Chung A."/>
            <person name="Reguera G."/>
            <person name="Kashefi K."/>
        </authorList>
    </citation>
    <scope>NUCLEOTIDE SEQUENCE [LARGE SCALE GENOMIC DNA]</scope>
    <source>
        <strain evidence="6 7">234</strain>
    </source>
</reference>
<proteinExistence type="predicted"/>
<evidence type="ECO:0000313" key="6">
    <source>
        <dbReference type="EMBL" id="AKG90881.1"/>
    </source>
</evidence>
<dbReference type="InterPro" id="IPR012401">
    <property type="entry name" value="DNA-bd_MutS2_arc"/>
</dbReference>
<dbReference type="InterPro" id="IPR000432">
    <property type="entry name" value="DNA_mismatch_repair_MutS_C"/>
</dbReference>
<evidence type="ECO:0000313" key="7">
    <source>
        <dbReference type="Proteomes" id="UP000034723"/>
    </source>
</evidence>
<keyword evidence="4" id="KW-0175">Coiled coil</keyword>
<keyword evidence="1" id="KW-0547">Nucleotide-binding</keyword>
<organism evidence="6 7">
    <name type="scientific">Geoglobus ahangari</name>
    <dbReference type="NCBI Taxonomy" id="113653"/>
    <lineage>
        <taxon>Archaea</taxon>
        <taxon>Methanobacteriati</taxon>
        <taxon>Methanobacteriota</taxon>
        <taxon>Archaeoglobi</taxon>
        <taxon>Archaeoglobales</taxon>
        <taxon>Archaeoglobaceae</taxon>
        <taxon>Geoglobus</taxon>
    </lineage>
</organism>
<dbReference type="RefSeq" id="WP_048096285.1">
    <property type="nucleotide sequence ID" value="NZ_CP011267.1"/>
</dbReference>
<dbReference type="KEGG" id="gah:GAH_01841"/>
<name>A0A0F7DBD1_9EURY</name>
<feature type="coiled-coil region" evidence="4">
    <location>
        <begin position="182"/>
        <end position="210"/>
    </location>
</feature>
<dbReference type="GO" id="GO:0030983">
    <property type="term" value="F:mismatched DNA binding"/>
    <property type="evidence" value="ECO:0007669"/>
    <property type="project" value="InterPro"/>
</dbReference>
<gene>
    <name evidence="6" type="ORF">GAH_01841</name>
</gene>
<feature type="domain" description="DNA mismatch repair proteins mutS family" evidence="5">
    <location>
        <begin position="358"/>
        <end position="534"/>
    </location>
</feature>
<dbReference type="AlphaFoldDB" id="A0A0F7DBD1"/>
<dbReference type="GO" id="GO:0140664">
    <property type="term" value="F:ATP-dependent DNA damage sensor activity"/>
    <property type="evidence" value="ECO:0007669"/>
    <property type="project" value="InterPro"/>
</dbReference>
<evidence type="ECO:0000256" key="2">
    <source>
        <dbReference type="ARBA" id="ARBA00022840"/>
    </source>
</evidence>
<evidence type="ECO:0000259" key="5">
    <source>
        <dbReference type="SMART" id="SM00534"/>
    </source>
</evidence>
<dbReference type="GeneID" id="24804408"/>
<keyword evidence="3" id="KW-0238">DNA-binding</keyword>
<dbReference type="PATRIC" id="fig|113653.22.peg.1811"/>
<dbReference type="HOGENOM" id="CLU_026764_0_0_2"/>
<evidence type="ECO:0000256" key="4">
    <source>
        <dbReference type="SAM" id="Coils"/>
    </source>
</evidence>
<dbReference type="EMBL" id="CP011267">
    <property type="protein sequence ID" value="AKG90881.1"/>
    <property type="molecule type" value="Genomic_DNA"/>
</dbReference>
<dbReference type="PANTHER" id="PTHR11361:SF125">
    <property type="entry name" value="DNA-BINDING PROTEIN MUTS2"/>
    <property type="match status" value="1"/>
</dbReference>
<accession>A0A0F7DBD1</accession>
<sequence>MELVLSGDARTIYSRLVDAISKKAGIAEALEELKSLKPLSSAEEILRRQEEVRRKMELAARVSISDLSSLERFRIGRRFFEDRVFVARDDGEYEKAVRLNVCEVVREDERVERYAINLSDFVSDISLSEFAPELIVEALMSNIDTLKRLARLEQELHGKSELSGILSELEDIREAHKKVKMFDEAERIALDLQERINREVEERLAEIKLTLTADELLKMVGEGRVAGEIESEIERVISKYEEELHELGIYDSVFHRSYPVRIDTEALKNAVDRVRESYALDYYLRCRKIAGKIDLERLNERVEHYRRLSLYRALIDLKFAFPEVGCGTAFINGVNLFISNPQPVSYCIGENSLFPHSEGAVILTGANSGGKTSLLDLICQISILFHMGLPVNAERAECAVYDEIFYFRRKRSSYGSGAFERALKSLVRAISGNGRKLILIDEFEAITEPGAGARILATLLEVASRKGHHVVLVSHLGEEFAGLDFIRIDGIEAKGLDENFNLIVDRQPVFGRIGRSTPELIVERLMEKSRGEVKEIFSKLLRRFGQE</sequence>
<dbReference type="SUPFAM" id="SSF52540">
    <property type="entry name" value="P-loop containing nucleoside triphosphate hydrolases"/>
    <property type="match status" value="1"/>
</dbReference>
<dbReference type="PIRSF" id="PIRSF029254">
    <property type="entry name" value="MutS_C_archaeal"/>
    <property type="match status" value="1"/>
</dbReference>
<dbReference type="InterPro" id="IPR027417">
    <property type="entry name" value="P-loop_NTPase"/>
</dbReference>
<dbReference type="Gene3D" id="3.40.50.300">
    <property type="entry name" value="P-loop containing nucleotide triphosphate hydrolases"/>
    <property type="match status" value="1"/>
</dbReference>
<dbReference type="PANTHER" id="PTHR11361">
    <property type="entry name" value="DNA MISMATCH REPAIR PROTEIN MUTS FAMILY MEMBER"/>
    <property type="match status" value="1"/>
</dbReference>
<keyword evidence="2" id="KW-0067">ATP-binding</keyword>
<dbReference type="InterPro" id="IPR045076">
    <property type="entry name" value="MutS"/>
</dbReference>
<dbReference type="Proteomes" id="UP000034723">
    <property type="component" value="Chromosome"/>
</dbReference>
<dbReference type="STRING" id="113653.GAH_01841"/>
<evidence type="ECO:0000256" key="3">
    <source>
        <dbReference type="ARBA" id="ARBA00023125"/>
    </source>
</evidence>
<keyword evidence="7" id="KW-1185">Reference proteome</keyword>
<evidence type="ECO:0000256" key="1">
    <source>
        <dbReference type="ARBA" id="ARBA00022741"/>
    </source>
</evidence>
<dbReference type="GO" id="GO:0006298">
    <property type="term" value="P:mismatch repair"/>
    <property type="evidence" value="ECO:0007669"/>
    <property type="project" value="InterPro"/>
</dbReference>
<dbReference type="GO" id="GO:0005524">
    <property type="term" value="F:ATP binding"/>
    <property type="evidence" value="ECO:0007669"/>
    <property type="project" value="UniProtKB-KW"/>
</dbReference>
<dbReference type="SMART" id="SM00534">
    <property type="entry name" value="MUTSac"/>
    <property type="match status" value="1"/>
</dbReference>